<feature type="transmembrane region" description="Helical" evidence="6">
    <location>
        <begin position="184"/>
        <end position="201"/>
    </location>
</feature>
<feature type="transmembrane region" description="Helical" evidence="6">
    <location>
        <begin position="102"/>
        <end position="122"/>
    </location>
</feature>
<evidence type="ECO:0000256" key="5">
    <source>
        <dbReference type="ARBA" id="ARBA00023136"/>
    </source>
</evidence>
<evidence type="ECO:0000256" key="2">
    <source>
        <dbReference type="ARBA" id="ARBA00022475"/>
    </source>
</evidence>
<organism evidence="7">
    <name type="scientific">marine sediment metagenome</name>
    <dbReference type="NCBI Taxonomy" id="412755"/>
    <lineage>
        <taxon>unclassified sequences</taxon>
        <taxon>metagenomes</taxon>
        <taxon>ecological metagenomes</taxon>
    </lineage>
</organism>
<evidence type="ECO:0000256" key="1">
    <source>
        <dbReference type="ARBA" id="ARBA00004651"/>
    </source>
</evidence>
<dbReference type="CDD" id="cd06581">
    <property type="entry name" value="TM_PBP1_LivM_like"/>
    <property type="match status" value="1"/>
</dbReference>
<dbReference type="PANTHER" id="PTHR30482">
    <property type="entry name" value="HIGH-AFFINITY BRANCHED-CHAIN AMINO ACID TRANSPORT SYSTEM PERMEASE"/>
    <property type="match status" value="1"/>
</dbReference>
<sequence length="289" mass="32612">MDNPNTRSNYSHRLYKKIGYFLTIIVTEVIIFYMFINFLSSEGIDYRLFLFVLPIIAFFVLQRYQKITNFVKEAHSQCNSFSIIFMILLLIFIPFLFKDNSYLLHICIMSGLYLIMALGLNIQLGSTGMVNFAFAAFFGVGAYTSALLTVNSHFSFWLGILAAIIISALFGLLIGSLTLKSTGFYYALVTMAFQIIFHLLVNNLRFTGGSGGISNIPFPTIGKHSFSSSLNIFGINLPYQANYYYLVLAVVLFSLYLAKRLYNSRTGLVWNAIREDEIAAKCQRANSGL</sequence>
<name>X1A8M6_9ZZZZ</name>
<feature type="non-terminal residue" evidence="7">
    <location>
        <position position="289"/>
    </location>
</feature>
<accession>X1A8M6</accession>
<feature type="transmembrane region" description="Helical" evidence="6">
    <location>
        <begin position="241"/>
        <end position="258"/>
    </location>
</feature>
<dbReference type="AlphaFoldDB" id="X1A8M6"/>
<evidence type="ECO:0000256" key="3">
    <source>
        <dbReference type="ARBA" id="ARBA00022692"/>
    </source>
</evidence>
<keyword evidence="2" id="KW-1003">Cell membrane</keyword>
<dbReference type="InterPro" id="IPR043428">
    <property type="entry name" value="LivM-like"/>
</dbReference>
<dbReference type="PANTHER" id="PTHR30482:SF10">
    <property type="entry name" value="HIGH-AFFINITY BRANCHED-CHAIN AMINO ACID TRANSPORT PROTEIN BRAE"/>
    <property type="match status" value="1"/>
</dbReference>
<gene>
    <name evidence="7" type="ORF">S01H4_23534</name>
</gene>
<feature type="transmembrane region" description="Helical" evidence="6">
    <location>
        <begin position="154"/>
        <end position="177"/>
    </location>
</feature>
<evidence type="ECO:0000256" key="6">
    <source>
        <dbReference type="SAM" id="Phobius"/>
    </source>
</evidence>
<keyword evidence="5 6" id="KW-0472">Membrane</keyword>
<dbReference type="GO" id="GO:0015658">
    <property type="term" value="F:branched-chain amino acid transmembrane transporter activity"/>
    <property type="evidence" value="ECO:0007669"/>
    <property type="project" value="InterPro"/>
</dbReference>
<dbReference type="Pfam" id="PF02653">
    <property type="entry name" value="BPD_transp_2"/>
    <property type="match status" value="1"/>
</dbReference>
<feature type="transmembrane region" description="Helical" evidence="6">
    <location>
        <begin position="129"/>
        <end position="148"/>
    </location>
</feature>
<dbReference type="EMBL" id="BART01010932">
    <property type="protein sequence ID" value="GAG78685.1"/>
    <property type="molecule type" value="Genomic_DNA"/>
</dbReference>
<dbReference type="InterPro" id="IPR001851">
    <property type="entry name" value="ABC_transp_permease"/>
</dbReference>
<proteinExistence type="predicted"/>
<comment type="caution">
    <text evidence="7">The sequence shown here is derived from an EMBL/GenBank/DDBJ whole genome shotgun (WGS) entry which is preliminary data.</text>
</comment>
<feature type="transmembrane region" description="Helical" evidence="6">
    <location>
        <begin position="20"/>
        <end position="40"/>
    </location>
</feature>
<protein>
    <recommendedName>
        <fullName evidence="8">Branched-chain amino acid ABC transporter permease</fullName>
    </recommendedName>
</protein>
<dbReference type="GO" id="GO:0005886">
    <property type="term" value="C:plasma membrane"/>
    <property type="evidence" value="ECO:0007669"/>
    <property type="project" value="UniProtKB-SubCell"/>
</dbReference>
<evidence type="ECO:0008006" key="8">
    <source>
        <dbReference type="Google" id="ProtNLM"/>
    </source>
</evidence>
<keyword evidence="3 6" id="KW-0812">Transmembrane</keyword>
<feature type="transmembrane region" description="Helical" evidence="6">
    <location>
        <begin position="46"/>
        <end position="64"/>
    </location>
</feature>
<keyword evidence="4 6" id="KW-1133">Transmembrane helix</keyword>
<feature type="transmembrane region" description="Helical" evidence="6">
    <location>
        <begin position="76"/>
        <end position="96"/>
    </location>
</feature>
<reference evidence="7" key="1">
    <citation type="journal article" date="2014" name="Front. Microbiol.">
        <title>High frequency of phylogenetically diverse reductive dehalogenase-homologous genes in deep subseafloor sedimentary metagenomes.</title>
        <authorList>
            <person name="Kawai M."/>
            <person name="Futagami T."/>
            <person name="Toyoda A."/>
            <person name="Takaki Y."/>
            <person name="Nishi S."/>
            <person name="Hori S."/>
            <person name="Arai W."/>
            <person name="Tsubouchi T."/>
            <person name="Morono Y."/>
            <person name="Uchiyama I."/>
            <person name="Ito T."/>
            <person name="Fujiyama A."/>
            <person name="Inagaki F."/>
            <person name="Takami H."/>
        </authorList>
    </citation>
    <scope>NUCLEOTIDE SEQUENCE</scope>
    <source>
        <strain evidence="7">Expedition CK06-06</strain>
    </source>
</reference>
<evidence type="ECO:0000313" key="7">
    <source>
        <dbReference type="EMBL" id="GAG78685.1"/>
    </source>
</evidence>
<evidence type="ECO:0000256" key="4">
    <source>
        <dbReference type="ARBA" id="ARBA00022989"/>
    </source>
</evidence>
<comment type="subcellular location">
    <subcellularLocation>
        <location evidence="1">Cell membrane</location>
        <topology evidence="1">Multi-pass membrane protein</topology>
    </subcellularLocation>
</comment>